<feature type="compositionally biased region" description="Polar residues" evidence="1">
    <location>
        <begin position="66"/>
        <end position="93"/>
    </location>
</feature>
<name>A0A9P5TXV3_9AGAR</name>
<gene>
    <name evidence="2" type="ORF">BDP27DRAFT_1372335</name>
</gene>
<keyword evidence="3" id="KW-1185">Reference proteome</keyword>
<reference evidence="2" key="1">
    <citation type="submission" date="2020-11" db="EMBL/GenBank/DDBJ databases">
        <authorList>
            <consortium name="DOE Joint Genome Institute"/>
            <person name="Ahrendt S."/>
            <person name="Riley R."/>
            <person name="Andreopoulos W."/>
            <person name="Labutti K."/>
            <person name="Pangilinan J."/>
            <person name="Ruiz-Duenas F.J."/>
            <person name="Barrasa J.M."/>
            <person name="Sanchez-Garcia M."/>
            <person name="Camarero S."/>
            <person name="Miyauchi S."/>
            <person name="Serrano A."/>
            <person name="Linde D."/>
            <person name="Babiker R."/>
            <person name="Drula E."/>
            <person name="Ayuso-Fernandez I."/>
            <person name="Pacheco R."/>
            <person name="Padilla G."/>
            <person name="Ferreira P."/>
            <person name="Barriuso J."/>
            <person name="Kellner H."/>
            <person name="Castanera R."/>
            <person name="Alfaro M."/>
            <person name="Ramirez L."/>
            <person name="Pisabarro A.G."/>
            <person name="Kuo A."/>
            <person name="Tritt A."/>
            <person name="Lipzen A."/>
            <person name="He G."/>
            <person name="Yan M."/>
            <person name="Ng V."/>
            <person name="Cullen D."/>
            <person name="Martin F."/>
            <person name="Rosso M.-N."/>
            <person name="Henrissat B."/>
            <person name="Hibbett D."/>
            <person name="Martinez A.T."/>
            <person name="Grigoriev I.V."/>
        </authorList>
    </citation>
    <scope>NUCLEOTIDE SEQUENCE</scope>
    <source>
        <strain evidence="2">AH 40177</strain>
    </source>
</reference>
<dbReference type="EMBL" id="JADNRY010000360">
    <property type="protein sequence ID" value="KAF9058637.1"/>
    <property type="molecule type" value="Genomic_DNA"/>
</dbReference>
<dbReference type="Proteomes" id="UP000772434">
    <property type="component" value="Unassembled WGS sequence"/>
</dbReference>
<accession>A0A9P5TXV3</accession>
<sequence length="210" mass="22855">MSKRSYVGDSAVYSRAKHQRLTQPHSGSVSTPVTESQLDPETQPGASSWPNDSPGLIMDGYAGDISQANDSCPQSFDSDMIPTTSQLSPLTRTQESLLDWDPLADSQAEREALPSVLFKSVATRPTGASEQQLKDIMLSWYQQRVATLEAEIASYQSNVGRWRKLAISMAEQADDIGTTLNEAAMYGITDVVIPPPPPRFAYSPVDSDAD</sequence>
<comment type="caution">
    <text evidence="2">The sequence shown here is derived from an EMBL/GenBank/DDBJ whole genome shotgun (WGS) entry which is preliminary data.</text>
</comment>
<protein>
    <submittedName>
        <fullName evidence="2">Uncharacterized protein</fullName>
    </submittedName>
</protein>
<dbReference type="AlphaFoldDB" id="A0A9P5TXV3"/>
<evidence type="ECO:0000313" key="3">
    <source>
        <dbReference type="Proteomes" id="UP000772434"/>
    </source>
</evidence>
<feature type="region of interest" description="Disordered" evidence="1">
    <location>
        <begin position="1"/>
        <end position="93"/>
    </location>
</feature>
<evidence type="ECO:0000313" key="2">
    <source>
        <dbReference type="EMBL" id="KAF9058637.1"/>
    </source>
</evidence>
<organism evidence="2 3">
    <name type="scientific">Rhodocollybia butyracea</name>
    <dbReference type="NCBI Taxonomy" id="206335"/>
    <lineage>
        <taxon>Eukaryota</taxon>
        <taxon>Fungi</taxon>
        <taxon>Dikarya</taxon>
        <taxon>Basidiomycota</taxon>
        <taxon>Agaricomycotina</taxon>
        <taxon>Agaricomycetes</taxon>
        <taxon>Agaricomycetidae</taxon>
        <taxon>Agaricales</taxon>
        <taxon>Marasmiineae</taxon>
        <taxon>Omphalotaceae</taxon>
        <taxon>Rhodocollybia</taxon>
    </lineage>
</organism>
<evidence type="ECO:0000256" key="1">
    <source>
        <dbReference type="SAM" id="MobiDB-lite"/>
    </source>
</evidence>
<proteinExistence type="predicted"/>
<dbReference type="OrthoDB" id="3126791at2759"/>
<feature type="compositionally biased region" description="Polar residues" evidence="1">
    <location>
        <begin position="21"/>
        <end position="51"/>
    </location>
</feature>